<dbReference type="GeneID" id="18819376"/>
<evidence type="ECO:0000313" key="3">
    <source>
        <dbReference type="EMBL" id="EGO24628.1"/>
    </source>
</evidence>
<keyword evidence="1" id="KW-1133">Transmembrane helix</keyword>
<reference evidence="3" key="1">
    <citation type="submission" date="2011-04" db="EMBL/GenBank/DDBJ databases">
        <title>Evolution of plant cell wall degrading machinery underlies the functional diversity of forest fungi.</title>
        <authorList>
            <consortium name="US DOE Joint Genome Institute (JGI-PGF)"/>
            <person name="Eastwood D.C."/>
            <person name="Floudas D."/>
            <person name="Binder M."/>
            <person name="Majcherczyk A."/>
            <person name="Schneider P."/>
            <person name="Aerts A."/>
            <person name="Asiegbu F.O."/>
            <person name="Baker S.E."/>
            <person name="Barry K."/>
            <person name="Bendiksby M."/>
            <person name="Blumentritt M."/>
            <person name="Coutinho P.M."/>
            <person name="Cullen D."/>
            <person name="Cullen D."/>
            <person name="Gathman A."/>
            <person name="Goodell B."/>
            <person name="Henrissat B."/>
            <person name="Ihrmark K."/>
            <person name="Kauserud H."/>
            <person name="Kohler A."/>
            <person name="LaButti K."/>
            <person name="Lapidus A."/>
            <person name="Lavin J.L."/>
            <person name="Lee Y.-H."/>
            <person name="Lindquist E."/>
            <person name="Lilly W."/>
            <person name="Lucas S."/>
            <person name="Morin E."/>
            <person name="Murat C."/>
            <person name="Oguiza J.A."/>
            <person name="Park J."/>
            <person name="Pisabarro A.G."/>
            <person name="Riley R."/>
            <person name="Rosling A."/>
            <person name="Salamov A."/>
            <person name="Schmidt O."/>
            <person name="Schmutz J."/>
            <person name="Skrede I."/>
            <person name="Stenlid J."/>
            <person name="Wiebenga A."/>
            <person name="Xie X."/>
            <person name="Kues U."/>
            <person name="Hibbett D.S."/>
            <person name="Hoffmeister D."/>
            <person name="Hogberg N."/>
            <person name="Martin F."/>
            <person name="Grigoriev I.V."/>
            <person name="Watkinson S.C."/>
        </authorList>
    </citation>
    <scope>NUCLEOTIDE SEQUENCE</scope>
    <source>
        <strain evidence="3">S7.9</strain>
    </source>
</reference>
<dbReference type="KEGG" id="sla:SERLADRAFT_468227"/>
<proteinExistence type="predicted"/>
<feature type="transmembrane region" description="Helical" evidence="1">
    <location>
        <begin position="27"/>
        <end position="46"/>
    </location>
</feature>
<feature type="transmembrane region" description="Helical" evidence="1">
    <location>
        <begin position="183"/>
        <end position="201"/>
    </location>
</feature>
<feature type="transmembrane region" description="Helical" evidence="1">
    <location>
        <begin position="117"/>
        <end position="139"/>
    </location>
</feature>
<dbReference type="AlphaFoldDB" id="F8NXF6"/>
<dbReference type="EMBL" id="GL945434">
    <property type="protein sequence ID" value="EGO24628.1"/>
    <property type="molecule type" value="Genomic_DNA"/>
</dbReference>
<feature type="transmembrane region" description="Helical" evidence="1">
    <location>
        <begin position="151"/>
        <end position="177"/>
    </location>
</feature>
<dbReference type="Pfam" id="PF20152">
    <property type="entry name" value="DUF6534"/>
    <property type="match status" value="1"/>
</dbReference>
<organism>
    <name type="scientific">Serpula lacrymans var. lacrymans (strain S7.9)</name>
    <name type="common">Dry rot fungus</name>
    <dbReference type="NCBI Taxonomy" id="578457"/>
    <lineage>
        <taxon>Eukaryota</taxon>
        <taxon>Fungi</taxon>
        <taxon>Dikarya</taxon>
        <taxon>Basidiomycota</taxon>
        <taxon>Agaricomycotina</taxon>
        <taxon>Agaricomycetes</taxon>
        <taxon>Agaricomycetidae</taxon>
        <taxon>Boletales</taxon>
        <taxon>Coniophorineae</taxon>
        <taxon>Serpulaceae</taxon>
        <taxon>Serpula</taxon>
    </lineage>
</organism>
<dbReference type="RefSeq" id="XP_007318647.1">
    <property type="nucleotide sequence ID" value="XM_007318585.1"/>
</dbReference>
<dbReference type="OrthoDB" id="2535105at2759"/>
<accession>F8NXF6</accession>
<evidence type="ECO:0000256" key="1">
    <source>
        <dbReference type="SAM" id="Phobius"/>
    </source>
</evidence>
<evidence type="ECO:0000259" key="2">
    <source>
        <dbReference type="Pfam" id="PF20152"/>
    </source>
</evidence>
<gene>
    <name evidence="3" type="ORF">SERLADRAFT_468227</name>
</gene>
<keyword evidence="1" id="KW-0472">Membrane</keyword>
<dbReference type="Proteomes" id="UP000008064">
    <property type="component" value="Unassembled WGS sequence"/>
</dbReference>
<protein>
    <recommendedName>
        <fullName evidence="2">DUF6534 domain-containing protein</fullName>
    </recommendedName>
</protein>
<feature type="transmembrane region" description="Helical" evidence="1">
    <location>
        <begin position="73"/>
        <end position="97"/>
    </location>
</feature>
<feature type="domain" description="DUF6534" evidence="2">
    <location>
        <begin position="121"/>
        <end position="206"/>
    </location>
</feature>
<keyword evidence="1" id="KW-0812">Transmembrane</keyword>
<sequence>MLYYHLITNFANPLALSIIVWSFKMQYIITVVIIFFVHWCVFIEYLNKARQALRDTSLYAHRLWILGKGRNHILFLVQVVVIVLGSGLSTFLCYVICQCRLYSDLWMVRWEPISALALLATNDVFVAASMWYLLVLSRTGFLKTDTIIKRLVIYVCASGSLTSIFSLASIITCAVMPDNSINLAVGLLLSKLYVNSFIALLNSRSHAKCFGDANMSTLGAVPHPVKCQDDEED</sequence>
<name>F8NXF6_SERL9</name>
<dbReference type="InterPro" id="IPR045339">
    <property type="entry name" value="DUF6534"/>
</dbReference>
<dbReference type="HOGENOM" id="CLU_046025_5_0_1"/>